<evidence type="ECO:0008006" key="4">
    <source>
        <dbReference type="Google" id="ProtNLM"/>
    </source>
</evidence>
<dbReference type="Proteomes" id="UP001595776">
    <property type="component" value="Unassembled WGS sequence"/>
</dbReference>
<keyword evidence="1" id="KW-0812">Transmembrane</keyword>
<comment type="caution">
    <text evidence="2">The sequence shown here is derived from an EMBL/GenBank/DDBJ whole genome shotgun (WGS) entry which is preliminary data.</text>
</comment>
<keyword evidence="3" id="KW-1185">Reference proteome</keyword>
<sequence length="173" mass="19146">MERKSHFFPLQRPTFLAFNCFLIMLGILAVAASIHAGVTWYEQGTESLNRFGRLFPISLAGGLLLLYIIAKPLTTSNAGLFVSEAIFGFQGAAFQKQNVYKIGDIEALEVRSLKLIPFLMWTDNLLSVTLRTNGKRRILNLNCDQFGCKSAEVLALLEESRSQLAPASGFLGE</sequence>
<feature type="transmembrane region" description="Helical" evidence="1">
    <location>
        <begin position="21"/>
        <end position="41"/>
    </location>
</feature>
<evidence type="ECO:0000313" key="3">
    <source>
        <dbReference type="Proteomes" id="UP001595776"/>
    </source>
</evidence>
<keyword evidence="1" id="KW-1133">Transmembrane helix</keyword>
<name>A0ABV8U6Y0_9PROT</name>
<protein>
    <recommendedName>
        <fullName evidence="4">PH domain-containing protein</fullName>
    </recommendedName>
</protein>
<keyword evidence="1" id="KW-0472">Membrane</keyword>
<organism evidence="2 3">
    <name type="scientific">Kordiimonas lipolytica</name>
    <dbReference type="NCBI Taxonomy" id="1662421"/>
    <lineage>
        <taxon>Bacteria</taxon>
        <taxon>Pseudomonadati</taxon>
        <taxon>Pseudomonadota</taxon>
        <taxon>Alphaproteobacteria</taxon>
        <taxon>Kordiimonadales</taxon>
        <taxon>Kordiimonadaceae</taxon>
        <taxon>Kordiimonas</taxon>
    </lineage>
</organism>
<accession>A0ABV8U6Y0</accession>
<reference evidence="3" key="1">
    <citation type="journal article" date="2019" name="Int. J. Syst. Evol. Microbiol.">
        <title>The Global Catalogue of Microorganisms (GCM) 10K type strain sequencing project: providing services to taxonomists for standard genome sequencing and annotation.</title>
        <authorList>
            <consortium name="The Broad Institute Genomics Platform"/>
            <consortium name="The Broad Institute Genome Sequencing Center for Infectious Disease"/>
            <person name="Wu L."/>
            <person name="Ma J."/>
        </authorList>
    </citation>
    <scope>NUCLEOTIDE SEQUENCE [LARGE SCALE GENOMIC DNA]</scope>
    <source>
        <strain evidence="3">CGMCC 1.15304</strain>
    </source>
</reference>
<gene>
    <name evidence="2" type="ORF">ACFO5Q_01930</name>
</gene>
<dbReference type="RefSeq" id="WP_068148044.1">
    <property type="nucleotide sequence ID" value="NZ_JBHSCR010000001.1"/>
</dbReference>
<evidence type="ECO:0000313" key="2">
    <source>
        <dbReference type="EMBL" id="MFC4346604.1"/>
    </source>
</evidence>
<dbReference type="EMBL" id="JBHSCR010000001">
    <property type="protein sequence ID" value="MFC4346604.1"/>
    <property type="molecule type" value="Genomic_DNA"/>
</dbReference>
<proteinExistence type="predicted"/>
<evidence type="ECO:0000256" key="1">
    <source>
        <dbReference type="SAM" id="Phobius"/>
    </source>
</evidence>
<feature type="transmembrane region" description="Helical" evidence="1">
    <location>
        <begin position="53"/>
        <end position="70"/>
    </location>
</feature>